<dbReference type="Proteomes" id="UP000694402">
    <property type="component" value="Unassembled WGS sequence"/>
</dbReference>
<accession>A0A8C8J9R0</accession>
<evidence type="ECO:0000313" key="2">
    <source>
        <dbReference type="Proteomes" id="UP000694402"/>
    </source>
</evidence>
<reference evidence="1" key="1">
    <citation type="submission" date="2025-08" db="UniProtKB">
        <authorList>
            <consortium name="Ensembl"/>
        </authorList>
    </citation>
    <scope>IDENTIFICATION</scope>
</reference>
<organism evidence="1 2">
    <name type="scientific">Oncorhynchus tshawytscha</name>
    <name type="common">Chinook salmon</name>
    <name type="synonym">Salmo tshawytscha</name>
    <dbReference type="NCBI Taxonomy" id="74940"/>
    <lineage>
        <taxon>Eukaryota</taxon>
        <taxon>Metazoa</taxon>
        <taxon>Chordata</taxon>
        <taxon>Craniata</taxon>
        <taxon>Vertebrata</taxon>
        <taxon>Euteleostomi</taxon>
        <taxon>Actinopterygii</taxon>
        <taxon>Neopterygii</taxon>
        <taxon>Teleostei</taxon>
        <taxon>Protacanthopterygii</taxon>
        <taxon>Salmoniformes</taxon>
        <taxon>Salmonidae</taxon>
        <taxon>Salmoninae</taxon>
        <taxon>Oncorhynchus</taxon>
    </lineage>
</organism>
<sequence>MLTQFAVLEGNLAQYDTWADRVYCTVCAGHHAHLSTAMSSVTKLATNSSCNVTLILQPRKEEDNRELD</sequence>
<proteinExistence type="predicted"/>
<protein>
    <submittedName>
        <fullName evidence="1">Uncharacterized protein</fullName>
    </submittedName>
</protein>
<keyword evidence="2" id="KW-1185">Reference proteome</keyword>
<reference evidence="1" key="2">
    <citation type="submission" date="2025-09" db="UniProtKB">
        <authorList>
            <consortium name="Ensembl"/>
        </authorList>
    </citation>
    <scope>IDENTIFICATION</scope>
</reference>
<dbReference type="AlphaFoldDB" id="A0A8C8J9R0"/>
<name>A0A8C8J9R0_ONCTS</name>
<dbReference type="Ensembl" id="ENSOTST00005099678.2">
    <property type="protein sequence ID" value="ENSOTSP00005091883.1"/>
    <property type="gene ID" value="ENSOTSG00005043032.2"/>
</dbReference>
<evidence type="ECO:0000313" key="1">
    <source>
        <dbReference type="Ensembl" id="ENSOTSP00005091883.1"/>
    </source>
</evidence>